<proteinExistence type="predicted"/>
<comment type="caution">
    <text evidence="1">The sequence shown here is derived from an EMBL/GenBank/DDBJ whole genome shotgun (WGS) entry which is preliminary data.</text>
</comment>
<dbReference type="AlphaFoldDB" id="A0A1F5EY16"/>
<name>A0A1F5EY16_9BACT</name>
<dbReference type="EMBL" id="MFAF01000126">
    <property type="protein sequence ID" value="OGD72303.1"/>
    <property type="molecule type" value="Genomic_DNA"/>
</dbReference>
<protein>
    <submittedName>
        <fullName evidence="1">Uncharacterized protein</fullName>
    </submittedName>
</protein>
<organism evidence="1 2">
    <name type="scientific">Candidatus Coatesbacteria bacterium RBG_13_66_14</name>
    <dbReference type="NCBI Taxonomy" id="1817816"/>
    <lineage>
        <taxon>Bacteria</taxon>
        <taxon>Candidatus Coatesiibacteriota</taxon>
    </lineage>
</organism>
<dbReference type="Proteomes" id="UP000177187">
    <property type="component" value="Unassembled WGS sequence"/>
</dbReference>
<evidence type="ECO:0000313" key="2">
    <source>
        <dbReference type="Proteomes" id="UP000177187"/>
    </source>
</evidence>
<reference evidence="1 2" key="1">
    <citation type="journal article" date="2016" name="Nat. Commun.">
        <title>Thousands of microbial genomes shed light on interconnected biogeochemical processes in an aquifer system.</title>
        <authorList>
            <person name="Anantharaman K."/>
            <person name="Brown C.T."/>
            <person name="Hug L.A."/>
            <person name="Sharon I."/>
            <person name="Castelle C.J."/>
            <person name="Probst A.J."/>
            <person name="Thomas B.C."/>
            <person name="Singh A."/>
            <person name="Wilkins M.J."/>
            <person name="Karaoz U."/>
            <person name="Brodie E.L."/>
            <person name="Williams K.H."/>
            <person name="Hubbard S.S."/>
            <person name="Banfield J.F."/>
        </authorList>
    </citation>
    <scope>NUCLEOTIDE SEQUENCE [LARGE SCALE GENOMIC DNA]</scope>
</reference>
<accession>A0A1F5EY16</accession>
<sequence length="119" mass="13176">MGIMKDFGDMMKGANEMTKAAQEQQAAAMKAQAEANKPVDLNDPMWAPIESVTVDKYAEITALMLKKGVMGVENVNAFAESMGVPSGKWQVVQNGWVQRMGQHMAVRTRYGNLYNEFSK</sequence>
<gene>
    <name evidence="1" type="ORF">A2Y64_07540</name>
</gene>
<evidence type="ECO:0000313" key="1">
    <source>
        <dbReference type="EMBL" id="OGD72303.1"/>
    </source>
</evidence>